<feature type="transmembrane region" description="Helical" evidence="13">
    <location>
        <begin position="182"/>
        <end position="205"/>
    </location>
</feature>
<keyword evidence="5" id="KW-0138">CF(0)</keyword>
<dbReference type="PANTHER" id="PTHR11410">
    <property type="entry name" value="ATP SYNTHASE SUBUNIT A"/>
    <property type="match status" value="1"/>
</dbReference>
<keyword evidence="11" id="KW-0066">ATP synthesis</keyword>
<evidence type="ECO:0000313" key="14">
    <source>
        <dbReference type="EMBL" id="CDI44093.1"/>
    </source>
</evidence>
<evidence type="ECO:0000256" key="5">
    <source>
        <dbReference type="ARBA" id="ARBA00022547"/>
    </source>
</evidence>
<keyword evidence="8 13" id="KW-1133">Transmembrane helix</keyword>
<evidence type="ECO:0000256" key="1">
    <source>
        <dbReference type="ARBA" id="ARBA00004448"/>
    </source>
</evidence>
<dbReference type="PRINTS" id="PR00123">
    <property type="entry name" value="ATPASEA"/>
</dbReference>
<evidence type="ECO:0000256" key="12">
    <source>
        <dbReference type="RuleBase" id="RU004450"/>
    </source>
</evidence>
<dbReference type="AlphaFoldDB" id="A0A0A1I5A1"/>
<dbReference type="InterPro" id="IPR045083">
    <property type="entry name" value="ATP_synth_F0_asu_bact/mt"/>
</dbReference>
<dbReference type="InterPro" id="IPR023011">
    <property type="entry name" value="ATP_synth_F0_asu_AS"/>
</dbReference>
<comment type="similarity">
    <text evidence="2">Belongs to the ATPase A chain family.</text>
</comment>
<dbReference type="CDD" id="cd00310">
    <property type="entry name" value="ATP-synt_Fo_a_6"/>
    <property type="match status" value="1"/>
</dbReference>
<gene>
    <name evidence="14" type="primary">ATP6</name>
</gene>
<accession>A0A0A1I5A1</accession>
<sequence length="258" mass="29358">MNKKMNMMMNSPLEQFEMNTYFTMNSSLMNMSGLSLTNFGMYSMMIFSMVLGLHTLTTNNNGMMPSRWSMGIEALYSTMQSMVKNQMGMSGQYYFPLMYVLFVFMLMSNLFSMMPYNFALMSHLVFTVSLSAMMWLGVTMLGFYNYRLEYFGLFVPQGTSLPLVPVLVLIELMSNMARSMSLGLRLGANMLSGHLLMVMLGGLMFDFMSTGMMFFMMGFLPLGLVLGMMSLECAMAMMQAYVFSMLACSYIKEAMYTH</sequence>
<dbReference type="Pfam" id="PF00119">
    <property type="entry name" value="ATP-synt_A"/>
    <property type="match status" value="1"/>
</dbReference>
<feature type="transmembrane region" description="Helical" evidence="13">
    <location>
        <begin position="150"/>
        <end position="170"/>
    </location>
</feature>
<comment type="subcellular location">
    <subcellularLocation>
        <location evidence="1 12">Mitochondrion inner membrane</location>
        <topology evidence="1 12">Multi-pass membrane protein</topology>
    </subcellularLocation>
</comment>
<evidence type="ECO:0000256" key="9">
    <source>
        <dbReference type="ARBA" id="ARBA00023065"/>
    </source>
</evidence>
<dbReference type="PANTHER" id="PTHR11410:SF0">
    <property type="entry name" value="ATP SYNTHASE SUBUNIT A"/>
    <property type="match status" value="1"/>
</dbReference>
<keyword evidence="6 13" id="KW-0812">Transmembrane</keyword>
<evidence type="ECO:0000256" key="4">
    <source>
        <dbReference type="ARBA" id="ARBA00022448"/>
    </source>
</evidence>
<name>A0A0A1I5A1_GEOCN</name>
<dbReference type="GeneID" id="22283483"/>
<dbReference type="GO" id="GO:0005743">
    <property type="term" value="C:mitochondrial inner membrane"/>
    <property type="evidence" value="ECO:0007669"/>
    <property type="project" value="UniProtKB-SubCell"/>
</dbReference>
<evidence type="ECO:0000256" key="8">
    <source>
        <dbReference type="ARBA" id="ARBA00022989"/>
    </source>
</evidence>
<dbReference type="InterPro" id="IPR000568">
    <property type="entry name" value="ATP_synth_F0_asu"/>
</dbReference>
<evidence type="ECO:0000256" key="6">
    <source>
        <dbReference type="ARBA" id="ARBA00022692"/>
    </source>
</evidence>
<evidence type="ECO:0000256" key="3">
    <source>
        <dbReference type="ARBA" id="ARBA00021312"/>
    </source>
</evidence>
<dbReference type="GO" id="GO:0045259">
    <property type="term" value="C:proton-transporting ATP synthase complex"/>
    <property type="evidence" value="ECO:0007669"/>
    <property type="project" value="UniProtKB-KW"/>
</dbReference>
<organism evidence="14">
    <name type="scientific">Geotrichum candidum</name>
    <name type="common">Oospora lactis</name>
    <name type="synonym">Dipodascus geotrichum</name>
    <dbReference type="NCBI Taxonomy" id="1173061"/>
    <lineage>
        <taxon>Eukaryota</taxon>
        <taxon>Fungi</taxon>
        <taxon>Dikarya</taxon>
        <taxon>Ascomycota</taxon>
        <taxon>Saccharomycotina</taxon>
        <taxon>Dipodascomycetes</taxon>
        <taxon>Dipodascales</taxon>
        <taxon>Dipodascaceae</taxon>
        <taxon>Geotrichum</taxon>
    </lineage>
</organism>
<dbReference type="SUPFAM" id="SSF81336">
    <property type="entry name" value="F1F0 ATP synthase subunit A"/>
    <property type="match status" value="1"/>
</dbReference>
<feature type="transmembrane region" description="Helical" evidence="13">
    <location>
        <begin position="93"/>
        <end position="112"/>
    </location>
</feature>
<protein>
    <recommendedName>
        <fullName evidence="3 12">ATP synthase subunit a</fullName>
    </recommendedName>
</protein>
<evidence type="ECO:0000256" key="7">
    <source>
        <dbReference type="ARBA" id="ARBA00022781"/>
    </source>
</evidence>
<dbReference type="HAMAP" id="MF_01393">
    <property type="entry name" value="ATP_synth_a_bact"/>
    <property type="match status" value="1"/>
</dbReference>
<dbReference type="GO" id="GO:0046933">
    <property type="term" value="F:proton-transporting ATP synthase activity, rotational mechanism"/>
    <property type="evidence" value="ECO:0007669"/>
    <property type="project" value="TreeGrafter"/>
</dbReference>
<evidence type="ECO:0000256" key="10">
    <source>
        <dbReference type="ARBA" id="ARBA00023136"/>
    </source>
</evidence>
<dbReference type="InterPro" id="IPR035908">
    <property type="entry name" value="F0_ATP_A_sf"/>
</dbReference>
<reference evidence="14" key="1">
    <citation type="journal article" date="2015" name="Sci. Rep.">
        <title>Differential gene retention as an evolutionary mechanism to generate biodiversity and adaptation in yeasts.</title>
        <authorList>
            <person name="Morel G."/>
            <person name="Sterck L."/>
            <person name="Onesime D."/>
            <person name="Swennen D."/>
            <person name="Jacques N."/>
            <person name="Mallet S."/>
            <person name="Kreplak J."/>
            <person name="Couloux A."/>
            <person name="Labadie K."/>
            <person name="Anselem J."/>
            <person name="Beckerich J.-M."/>
            <person name="Van De Peer Y."/>
            <person name="Souciet J.-L."/>
            <person name="Casaregola S."/>
        </authorList>
    </citation>
    <scope>NUCLEOTIDE SEQUENCE</scope>
    <source>
        <strain evidence="14">CLIB 918</strain>
    </source>
</reference>
<dbReference type="Gene3D" id="1.20.120.220">
    <property type="entry name" value="ATP synthase, F0 complex, subunit A"/>
    <property type="match status" value="1"/>
</dbReference>
<feature type="transmembrane region" description="Helical" evidence="13">
    <location>
        <begin position="211"/>
        <end position="231"/>
    </location>
</feature>
<dbReference type="NCBIfam" id="TIGR01131">
    <property type="entry name" value="ATP_synt_6_or_A"/>
    <property type="match status" value="1"/>
</dbReference>
<dbReference type="FunFam" id="1.20.120.220:FF:000003">
    <property type="entry name" value="ATP synthase subunit a"/>
    <property type="match status" value="1"/>
</dbReference>
<keyword evidence="9" id="KW-0406">Ion transport</keyword>
<keyword evidence="7" id="KW-0375">Hydrogen ion transport</keyword>
<evidence type="ECO:0000256" key="13">
    <source>
        <dbReference type="SAM" id="Phobius"/>
    </source>
</evidence>
<keyword evidence="4" id="KW-0813">Transport</keyword>
<dbReference type="RefSeq" id="YP_009110276.1">
    <property type="nucleotide sequence ID" value="NC_025768.1"/>
</dbReference>
<evidence type="ECO:0000256" key="11">
    <source>
        <dbReference type="ARBA" id="ARBA00023310"/>
    </source>
</evidence>
<dbReference type="PROSITE" id="PS00449">
    <property type="entry name" value="ATPASE_A"/>
    <property type="match status" value="1"/>
</dbReference>
<evidence type="ECO:0000256" key="2">
    <source>
        <dbReference type="ARBA" id="ARBA00006810"/>
    </source>
</evidence>
<keyword evidence="10 13" id="KW-0472">Membrane</keyword>
<proteinExistence type="inferred from homology"/>
<dbReference type="EMBL" id="HG530139">
    <property type="protein sequence ID" value="CDI44093.1"/>
    <property type="molecule type" value="Genomic_DNA"/>
</dbReference>
<keyword evidence="14" id="KW-0496">Mitochondrion</keyword>
<feature type="transmembrane region" description="Helical" evidence="13">
    <location>
        <begin position="124"/>
        <end position="144"/>
    </location>
</feature>
<geneLocation type="mitochondrion" evidence="14"/>